<feature type="domain" description="Xylose isomerase-like TIM barrel" evidence="10">
    <location>
        <begin position="18"/>
        <end position="281"/>
    </location>
</feature>
<dbReference type="AlphaFoldDB" id="A0A8E6EUY6"/>
<dbReference type="InterPro" id="IPR036237">
    <property type="entry name" value="Xyl_isomerase-like_sf"/>
</dbReference>
<feature type="binding site" evidence="9">
    <location>
        <position position="67"/>
    </location>
    <ligand>
        <name>Zn(2+)</name>
        <dbReference type="ChEBI" id="CHEBI:29105"/>
        <label>1</label>
    </ligand>
</feature>
<reference evidence="11" key="1">
    <citation type="submission" date="2021-05" db="EMBL/GenBank/DDBJ databases">
        <title>Complete genome sequence of the cellulolytic planctomycete Telmatocola sphagniphila SP2T and characterization of the first cellulase from planctomycetes.</title>
        <authorList>
            <person name="Rakitin A.L."/>
            <person name="Beletsky A.V."/>
            <person name="Naumoff D.G."/>
            <person name="Kulichevskaya I.S."/>
            <person name="Mardanov A.V."/>
            <person name="Ravin N.V."/>
            <person name="Dedysh S.N."/>
        </authorList>
    </citation>
    <scope>NUCLEOTIDE SEQUENCE</scope>
    <source>
        <strain evidence="11">SP2T</strain>
    </source>
</reference>
<evidence type="ECO:0000256" key="8">
    <source>
        <dbReference type="ARBA" id="ARBA00023204"/>
    </source>
</evidence>
<dbReference type="CDD" id="cd00019">
    <property type="entry name" value="AP2Ec"/>
    <property type="match status" value="1"/>
</dbReference>
<dbReference type="EC" id="3.1.21.2" evidence="9"/>
<evidence type="ECO:0000256" key="5">
    <source>
        <dbReference type="ARBA" id="ARBA00022763"/>
    </source>
</evidence>
<keyword evidence="4 9" id="KW-0255">Endonuclease</keyword>
<feature type="binding site" evidence="9">
    <location>
        <position position="181"/>
    </location>
    <ligand>
        <name>Zn(2+)</name>
        <dbReference type="ChEBI" id="CHEBI:29105"/>
        <label>3</label>
    </ligand>
</feature>
<evidence type="ECO:0000256" key="2">
    <source>
        <dbReference type="ARBA" id="ARBA00022722"/>
    </source>
</evidence>
<dbReference type="InterPro" id="IPR013022">
    <property type="entry name" value="Xyl_isomerase-like_TIM-brl"/>
</dbReference>
<dbReference type="PROSITE" id="PS00729">
    <property type="entry name" value="AP_NUCLEASE_F2_1"/>
    <property type="match status" value="1"/>
</dbReference>
<dbReference type="KEGG" id="tsph:KIH39_24820"/>
<accession>A0A8E6EUY6</accession>
<feature type="binding site" evidence="9">
    <location>
        <position position="260"/>
    </location>
    <ligand>
        <name>Zn(2+)</name>
        <dbReference type="ChEBI" id="CHEBI:29105"/>
        <label>2</label>
    </ligand>
</feature>
<comment type="catalytic activity">
    <reaction evidence="9">
        <text>Endonucleolytic cleavage to 5'-phosphooligonucleotide end-products.</text>
        <dbReference type="EC" id="3.1.21.2"/>
    </reaction>
</comment>
<comment type="function">
    <text evidence="9">Endonuclease IV plays a role in DNA repair. It cleaves phosphodiester bonds at apurinic or apyrimidinic (AP) sites, generating a 3'-hydroxyl group and a 5'-terminal sugar phosphate.</text>
</comment>
<dbReference type="FunFam" id="3.20.20.150:FF:000001">
    <property type="entry name" value="Probable endonuclease 4"/>
    <property type="match status" value="1"/>
</dbReference>
<dbReference type="GO" id="GO:0003677">
    <property type="term" value="F:DNA binding"/>
    <property type="evidence" value="ECO:0007669"/>
    <property type="project" value="InterPro"/>
</dbReference>
<comment type="cofactor">
    <cofactor evidence="9">
        <name>Zn(2+)</name>
        <dbReference type="ChEBI" id="CHEBI:29105"/>
    </cofactor>
    <text evidence="9">Binds 3 Zn(2+) ions.</text>
</comment>
<dbReference type="PROSITE" id="PS00730">
    <property type="entry name" value="AP_NUCLEASE_F2_2"/>
    <property type="match status" value="1"/>
</dbReference>
<proteinExistence type="inferred from homology"/>
<feature type="binding site" evidence="9">
    <location>
        <position position="144"/>
    </location>
    <ligand>
        <name>Zn(2+)</name>
        <dbReference type="ChEBI" id="CHEBI:29105"/>
        <label>1</label>
    </ligand>
</feature>
<evidence type="ECO:0000313" key="12">
    <source>
        <dbReference type="Proteomes" id="UP000676194"/>
    </source>
</evidence>
<keyword evidence="2 9" id="KW-0540">Nuclease</keyword>
<dbReference type="PROSITE" id="PS51432">
    <property type="entry name" value="AP_NUCLEASE_F2_4"/>
    <property type="match status" value="1"/>
</dbReference>
<name>A0A8E6EUY6_9BACT</name>
<dbReference type="InterPro" id="IPR018246">
    <property type="entry name" value="AP_endonuc_F2_Zn_BS"/>
</dbReference>
<keyword evidence="7 9" id="KW-0862">Zinc</keyword>
<dbReference type="InterPro" id="IPR001719">
    <property type="entry name" value="AP_endonuc_2"/>
</dbReference>
<sequence length="284" mass="32024">MPLFGAHMSISGGYHKAIEAAEEFGCETFQMFNKNASQWKGKVLVDEEVELFKDKLSTTKLKHPTAHDSYLINLASPDQALYQKSIDAFCEEIRRSDRFGLQYLVAHPGAHVESGEEAGLERIVSALDEVCETLGEFQVMVLLETTAGQGTTLGHRFEHLGYILKNVKSPDKFGVCLDTCHVFAAGYDISQRSGYKTTFEEFDRTIGLKQLRLFHLNDSKKPLGSRVDRHEHLGQGCIGKTAFELLVQDPRFAKHPMILETPKSEGERKDMDRDNLKFLRQLVS</sequence>
<dbReference type="PANTHER" id="PTHR21445:SF0">
    <property type="entry name" value="APURINIC-APYRIMIDINIC ENDONUCLEASE"/>
    <property type="match status" value="1"/>
</dbReference>
<dbReference type="RefSeq" id="WP_213496580.1">
    <property type="nucleotide sequence ID" value="NZ_CP074694.1"/>
</dbReference>
<dbReference type="GO" id="GO:0003906">
    <property type="term" value="F:DNA-(apurinic or apyrimidinic site) endonuclease activity"/>
    <property type="evidence" value="ECO:0007669"/>
    <property type="project" value="TreeGrafter"/>
</dbReference>
<feature type="binding site" evidence="9">
    <location>
        <position position="228"/>
    </location>
    <ligand>
        <name>Zn(2+)</name>
        <dbReference type="ChEBI" id="CHEBI:29105"/>
        <label>3</label>
    </ligand>
</feature>
<dbReference type="GO" id="GO:0008833">
    <property type="term" value="F:deoxyribonuclease IV (phage-T4-induced) activity"/>
    <property type="evidence" value="ECO:0007669"/>
    <property type="project" value="UniProtKB-UniRule"/>
</dbReference>
<dbReference type="GO" id="GO:0008270">
    <property type="term" value="F:zinc ion binding"/>
    <property type="evidence" value="ECO:0007669"/>
    <property type="project" value="UniProtKB-UniRule"/>
</dbReference>
<protein>
    <recommendedName>
        <fullName evidence="9">Probable endonuclease 4</fullName>
        <ecNumber evidence="9">3.1.21.2</ecNumber>
    </recommendedName>
    <alternativeName>
        <fullName evidence="9">Endodeoxyribonuclease IV</fullName>
    </alternativeName>
    <alternativeName>
        <fullName evidence="9">Endonuclease IV</fullName>
    </alternativeName>
</protein>
<evidence type="ECO:0000256" key="3">
    <source>
        <dbReference type="ARBA" id="ARBA00022723"/>
    </source>
</evidence>
<feature type="binding site" evidence="9">
    <location>
        <position position="107"/>
    </location>
    <ligand>
        <name>Zn(2+)</name>
        <dbReference type="ChEBI" id="CHEBI:29105"/>
        <label>1</label>
    </ligand>
</feature>
<dbReference type="PANTHER" id="PTHR21445">
    <property type="entry name" value="ENDONUCLEASE IV ENDODEOXYRIBONUCLEASE IV"/>
    <property type="match status" value="1"/>
</dbReference>
<evidence type="ECO:0000256" key="1">
    <source>
        <dbReference type="ARBA" id="ARBA00005340"/>
    </source>
</evidence>
<keyword evidence="3 9" id="KW-0479">Metal-binding</keyword>
<keyword evidence="6 9" id="KW-0378">Hydrolase</keyword>
<feature type="binding site" evidence="9">
    <location>
        <position position="178"/>
    </location>
    <ligand>
        <name>Zn(2+)</name>
        <dbReference type="ChEBI" id="CHEBI:29105"/>
        <label>2</label>
    </ligand>
</feature>
<evidence type="ECO:0000256" key="7">
    <source>
        <dbReference type="ARBA" id="ARBA00022833"/>
    </source>
</evidence>
<dbReference type="PROSITE" id="PS00731">
    <property type="entry name" value="AP_NUCLEASE_F2_3"/>
    <property type="match status" value="1"/>
</dbReference>
<keyword evidence="12" id="KW-1185">Reference proteome</keyword>
<dbReference type="Proteomes" id="UP000676194">
    <property type="component" value="Chromosome"/>
</dbReference>
<dbReference type="SMART" id="SM00518">
    <property type="entry name" value="AP2Ec"/>
    <property type="match status" value="1"/>
</dbReference>
<evidence type="ECO:0000256" key="9">
    <source>
        <dbReference type="HAMAP-Rule" id="MF_00152"/>
    </source>
</evidence>
<organism evidence="11 12">
    <name type="scientific">Telmatocola sphagniphila</name>
    <dbReference type="NCBI Taxonomy" id="1123043"/>
    <lineage>
        <taxon>Bacteria</taxon>
        <taxon>Pseudomonadati</taxon>
        <taxon>Planctomycetota</taxon>
        <taxon>Planctomycetia</taxon>
        <taxon>Gemmatales</taxon>
        <taxon>Gemmataceae</taxon>
    </lineage>
</organism>
<keyword evidence="5 9" id="KW-0227">DNA damage</keyword>
<evidence type="ECO:0000256" key="4">
    <source>
        <dbReference type="ARBA" id="ARBA00022759"/>
    </source>
</evidence>
<comment type="similarity">
    <text evidence="1 9">Belongs to the AP endonuclease 2 family.</text>
</comment>
<evidence type="ECO:0000259" key="10">
    <source>
        <dbReference type="Pfam" id="PF01261"/>
    </source>
</evidence>
<dbReference type="Gene3D" id="3.20.20.150">
    <property type="entry name" value="Divalent-metal-dependent TIM barrel enzymes"/>
    <property type="match status" value="1"/>
</dbReference>
<dbReference type="NCBIfam" id="TIGR00587">
    <property type="entry name" value="nfo"/>
    <property type="match status" value="1"/>
</dbReference>
<dbReference type="EMBL" id="CP074694">
    <property type="protein sequence ID" value="QVL32020.1"/>
    <property type="molecule type" value="Genomic_DNA"/>
</dbReference>
<keyword evidence="8 9" id="KW-0234">DNA repair</keyword>
<dbReference type="HAMAP" id="MF_00152">
    <property type="entry name" value="Nfo"/>
    <property type="match status" value="1"/>
</dbReference>
<dbReference type="GO" id="GO:0006284">
    <property type="term" value="P:base-excision repair"/>
    <property type="evidence" value="ECO:0007669"/>
    <property type="project" value="TreeGrafter"/>
</dbReference>
<dbReference type="SUPFAM" id="SSF51658">
    <property type="entry name" value="Xylose isomerase-like"/>
    <property type="match status" value="1"/>
</dbReference>
<dbReference type="GO" id="GO:0008081">
    <property type="term" value="F:phosphoric diester hydrolase activity"/>
    <property type="evidence" value="ECO:0007669"/>
    <property type="project" value="TreeGrafter"/>
</dbReference>
<evidence type="ECO:0000313" key="11">
    <source>
        <dbReference type="EMBL" id="QVL32020.1"/>
    </source>
</evidence>
<feature type="binding site" evidence="9">
    <location>
        <position position="144"/>
    </location>
    <ligand>
        <name>Zn(2+)</name>
        <dbReference type="ChEBI" id="CHEBI:29105"/>
        <label>2</label>
    </ligand>
</feature>
<evidence type="ECO:0000256" key="6">
    <source>
        <dbReference type="ARBA" id="ARBA00022801"/>
    </source>
</evidence>
<dbReference type="Pfam" id="PF01261">
    <property type="entry name" value="AP_endonuc_2"/>
    <property type="match status" value="1"/>
</dbReference>
<gene>
    <name evidence="9" type="primary">nfo</name>
    <name evidence="11" type="ORF">KIH39_24820</name>
</gene>
<feature type="binding site" evidence="9">
    <location>
        <position position="230"/>
    </location>
    <ligand>
        <name>Zn(2+)</name>
        <dbReference type="ChEBI" id="CHEBI:29105"/>
        <label>3</label>
    </ligand>
</feature>
<feature type="binding site" evidence="9">
    <location>
        <position position="215"/>
    </location>
    <ligand>
        <name>Zn(2+)</name>
        <dbReference type="ChEBI" id="CHEBI:29105"/>
        <label>2</label>
    </ligand>
</feature>